<dbReference type="Pfam" id="PF09911">
    <property type="entry name" value="DUF2140"/>
    <property type="match status" value="1"/>
</dbReference>
<evidence type="ECO:0000313" key="2">
    <source>
        <dbReference type="EMBL" id="RDI43079.1"/>
    </source>
</evidence>
<keyword evidence="1" id="KW-0472">Membrane</keyword>
<evidence type="ECO:0000256" key="1">
    <source>
        <dbReference type="SAM" id="Phobius"/>
    </source>
</evidence>
<dbReference type="RefSeq" id="WP_114745390.1">
    <property type="nucleotide sequence ID" value="NZ_QQAY01000004.1"/>
</dbReference>
<keyword evidence="3" id="KW-1185">Reference proteome</keyword>
<dbReference type="EMBL" id="QQAY01000004">
    <property type="protein sequence ID" value="RDI43079.1"/>
    <property type="molecule type" value="Genomic_DNA"/>
</dbReference>
<organism evidence="2 3">
    <name type="scientific">Falsibacillus pallidus</name>
    <dbReference type="NCBI Taxonomy" id="493781"/>
    <lineage>
        <taxon>Bacteria</taxon>
        <taxon>Bacillati</taxon>
        <taxon>Bacillota</taxon>
        <taxon>Bacilli</taxon>
        <taxon>Bacillales</taxon>
        <taxon>Bacillaceae</taxon>
        <taxon>Falsibacillus</taxon>
    </lineage>
</organism>
<sequence length="193" mass="22097">MKRNKWKTAFFGLAGLVILGIVIILAMAFMPAKDEPNPKGAYSNGKDVQFHINATKEDLNKMINHYIKKEGLNGPVDYRVLLTDEVELYGTIPVFSQDLNLKMTFEPEALKNGDLVLRQKSISLGRLNLPVSYVLKFIRDSYKLPDWVKIQPNDKMVYVSFHNMKLKSDMKVRADEFNLKDDNISFTLLVPTQ</sequence>
<keyword evidence="1" id="KW-0812">Transmembrane</keyword>
<name>A0A370GIP7_9BACI</name>
<dbReference type="AlphaFoldDB" id="A0A370GIP7"/>
<dbReference type="OrthoDB" id="2412610at2"/>
<dbReference type="Proteomes" id="UP000255326">
    <property type="component" value="Unassembled WGS sequence"/>
</dbReference>
<keyword evidence="1" id="KW-1133">Transmembrane helix</keyword>
<feature type="transmembrane region" description="Helical" evidence="1">
    <location>
        <begin position="9"/>
        <end position="30"/>
    </location>
</feature>
<proteinExistence type="predicted"/>
<dbReference type="InterPro" id="IPR018672">
    <property type="entry name" value="DUF2140"/>
</dbReference>
<reference evidence="2 3" key="1">
    <citation type="submission" date="2018-07" db="EMBL/GenBank/DDBJ databases">
        <title>Genomic Encyclopedia of Type Strains, Phase IV (KMG-IV): sequencing the most valuable type-strain genomes for metagenomic binning, comparative biology and taxonomic classification.</title>
        <authorList>
            <person name="Goeker M."/>
        </authorList>
    </citation>
    <scope>NUCLEOTIDE SEQUENCE [LARGE SCALE GENOMIC DNA]</scope>
    <source>
        <strain evidence="2 3">DSM 25281</strain>
    </source>
</reference>
<evidence type="ECO:0000313" key="3">
    <source>
        <dbReference type="Proteomes" id="UP000255326"/>
    </source>
</evidence>
<accession>A0A370GIP7</accession>
<gene>
    <name evidence="2" type="ORF">DFR59_104130</name>
</gene>
<comment type="caution">
    <text evidence="2">The sequence shown here is derived from an EMBL/GenBank/DDBJ whole genome shotgun (WGS) entry which is preliminary data.</text>
</comment>
<protein>
    <submittedName>
        <fullName evidence="2">Uncharacterized protein YpmS</fullName>
    </submittedName>
</protein>